<dbReference type="Gene3D" id="3.40.50.12370">
    <property type="match status" value="1"/>
</dbReference>
<keyword evidence="3" id="KW-1185">Reference proteome</keyword>
<gene>
    <name evidence="2" type="ORF">BN946_scf184909.g80</name>
</gene>
<organism evidence="2 3">
    <name type="scientific">Pycnoporus cinnabarinus</name>
    <name type="common">Cinnabar-red polypore</name>
    <name type="synonym">Trametes cinnabarina</name>
    <dbReference type="NCBI Taxonomy" id="5643"/>
    <lineage>
        <taxon>Eukaryota</taxon>
        <taxon>Fungi</taxon>
        <taxon>Dikarya</taxon>
        <taxon>Basidiomycota</taxon>
        <taxon>Agaricomycotina</taxon>
        <taxon>Agaricomycetes</taxon>
        <taxon>Polyporales</taxon>
        <taxon>Polyporaceae</taxon>
        <taxon>Trametes</taxon>
    </lineage>
</organism>
<proteinExistence type="predicted"/>
<dbReference type="OrthoDB" id="992776at2759"/>
<feature type="compositionally biased region" description="Low complexity" evidence="1">
    <location>
        <begin position="143"/>
        <end position="160"/>
    </location>
</feature>
<dbReference type="EMBL" id="CCBP010000101">
    <property type="protein sequence ID" value="CDO71486.1"/>
    <property type="molecule type" value="Genomic_DNA"/>
</dbReference>
<feature type="compositionally biased region" description="Basic and acidic residues" evidence="1">
    <location>
        <begin position="1"/>
        <end position="13"/>
    </location>
</feature>
<dbReference type="HOGENOM" id="CLU_534345_0_0_1"/>
<comment type="caution">
    <text evidence="2">The sequence shown here is derived from an EMBL/GenBank/DDBJ whole genome shotgun (WGS) entry which is preliminary data.</text>
</comment>
<feature type="region of interest" description="Disordered" evidence="1">
    <location>
        <begin position="1"/>
        <end position="329"/>
    </location>
</feature>
<evidence type="ECO:0000313" key="3">
    <source>
        <dbReference type="Proteomes" id="UP000029665"/>
    </source>
</evidence>
<feature type="compositionally biased region" description="Basic and acidic residues" evidence="1">
    <location>
        <begin position="162"/>
        <end position="176"/>
    </location>
</feature>
<feature type="compositionally biased region" description="Low complexity" evidence="1">
    <location>
        <begin position="118"/>
        <end position="129"/>
    </location>
</feature>
<accession>A0A060SB86</accession>
<dbReference type="STRING" id="5643.A0A060SB86"/>
<protein>
    <submittedName>
        <fullName evidence="2">Uncharacterized protein</fullName>
    </submittedName>
</protein>
<evidence type="ECO:0000313" key="2">
    <source>
        <dbReference type="EMBL" id="CDO71486.1"/>
    </source>
</evidence>
<dbReference type="OMA" id="HASECFH"/>
<reference evidence="2" key="1">
    <citation type="submission" date="2014-01" db="EMBL/GenBank/DDBJ databases">
        <title>The genome of the white-rot fungus Pycnoporus cinnabarinus: a basidiomycete model with a versatile arsenal for lignocellulosic biomass breakdown.</title>
        <authorList>
            <person name="Levasseur A."/>
            <person name="Lomascolo A."/>
            <person name="Ruiz-Duenas F.J."/>
            <person name="Uzan E."/>
            <person name="Piumi F."/>
            <person name="Kues U."/>
            <person name="Ram A.F.J."/>
            <person name="Murat C."/>
            <person name="Haon M."/>
            <person name="Benoit I."/>
            <person name="Arfi Y."/>
            <person name="Chevret D."/>
            <person name="Drula E."/>
            <person name="Kwon M.J."/>
            <person name="Gouret P."/>
            <person name="Lesage-Meessen L."/>
            <person name="Lombard V."/>
            <person name="Mariette J."/>
            <person name="Noirot C."/>
            <person name="Park J."/>
            <person name="Patyshakuliyeva A."/>
            <person name="Wieneger R.A.B."/>
            <person name="Wosten H.A.B."/>
            <person name="Martin F."/>
            <person name="Coutinho P.M."/>
            <person name="de Vries R."/>
            <person name="Martinez A.T."/>
            <person name="Klopp C."/>
            <person name="Pontarotti P."/>
            <person name="Henrissat B."/>
            <person name="Record E."/>
        </authorList>
    </citation>
    <scope>NUCLEOTIDE SEQUENCE [LARGE SCALE GENOMIC DNA]</scope>
    <source>
        <strain evidence="2">BRFM137</strain>
    </source>
</reference>
<dbReference type="AlphaFoldDB" id="A0A060SB86"/>
<feature type="compositionally biased region" description="Pro residues" evidence="1">
    <location>
        <begin position="49"/>
        <end position="58"/>
    </location>
</feature>
<feature type="region of interest" description="Disordered" evidence="1">
    <location>
        <begin position="446"/>
        <end position="469"/>
    </location>
</feature>
<feature type="non-terminal residue" evidence="2">
    <location>
        <position position="1"/>
    </location>
</feature>
<dbReference type="SUPFAM" id="SSF52402">
    <property type="entry name" value="Adenine nucleotide alpha hydrolases-like"/>
    <property type="match status" value="1"/>
</dbReference>
<feature type="compositionally biased region" description="Polar residues" evidence="1">
    <location>
        <begin position="108"/>
        <end position="117"/>
    </location>
</feature>
<sequence length="510" mass="55811">MADRAKDRIEGTRTRSWIGKFGASSKDKEPALPAPIEGKEQSYERVPSSPLPSGPAAPPSSTGSILPFKRSNSGQSLVSLVSPRPTTPLSSKKRSNSSTSLTHDDFAIQQNALERTLSSQSQPATSSSRQSDEPSRGTFPKISLSSMLSSLTLSRSSGGSNDDERRGRSERKEDKGKHRSASFSGAAGAGSDRESSVSSRTRSQSPFRLRRLRTRERDPSPTVGALAQSDVESENEDIRRPESGDETEEALDSGSEESWSSGEQELDDITDAEHRRARADSASGTAEQDMPDYLGEGVNVIMPPEPYFPTTLNGGHGRNPRRRKSTKPHDTMALVTSRPVFQRDRCSITVTHGDPERVRQETGKLGKRYVLASDLSEESRYALEWGIGTVLRDGDELIIITVVENESKSTLSVDPVIPNPADRATKLRAQQEVRKDDALHYLSRTPDESHLTASSVGVYPRAPGDKPAAAHASECFHPVSSMACQEQQTYDPHRRLCRARDAHRRLPRSG</sequence>
<feature type="compositionally biased region" description="Low complexity" evidence="1">
    <location>
        <begin position="181"/>
        <end position="205"/>
    </location>
</feature>
<name>A0A060SB86_PYCCI</name>
<dbReference type="Proteomes" id="UP000029665">
    <property type="component" value="Unassembled WGS sequence"/>
</dbReference>
<feature type="compositionally biased region" description="Polar residues" evidence="1">
    <location>
        <begin position="70"/>
        <end position="79"/>
    </location>
</feature>
<evidence type="ECO:0000256" key="1">
    <source>
        <dbReference type="SAM" id="MobiDB-lite"/>
    </source>
</evidence>
<feature type="compositionally biased region" description="Acidic residues" evidence="1">
    <location>
        <begin position="244"/>
        <end position="255"/>
    </location>
</feature>